<evidence type="ECO:0000256" key="1">
    <source>
        <dbReference type="ARBA" id="ARBA00011900"/>
    </source>
</evidence>
<dbReference type="RefSeq" id="WP_051589471.1">
    <property type="nucleotide sequence ID" value="NZ_CP007514.1"/>
</dbReference>
<feature type="domain" description="MmeI-like helicase spacer" evidence="6">
    <location>
        <begin position="189"/>
        <end position="257"/>
    </location>
</feature>
<dbReference type="InterPro" id="IPR046819">
    <property type="entry name" value="MmeI_hel"/>
</dbReference>
<evidence type="ECO:0000256" key="3">
    <source>
        <dbReference type="ARBA" id="ARBA00022679"/>
    </source>
</evidence>
<reference evidence="8 10" key="1">
    <citation type="submission" date="2014-03" db="EMBL/GenBank/DDBJ databases">
        <title>Complete genome sequence of the Radio-Resistant Rubrobacter radiotolerans RSPS-4.</title>
        <authorList>
            <person name="Egas C.C."/>
            <person name="Barroso C.C."/>
            <person name="Froufe H.J.C."/>
            <person name="Pacheco J.J."/>
            <person name="Albuquerque L.L."/>
            <person name="da Costa M.M.S."/>
        </authorList>
    </citation>
    <scope>NUCLEOTIDE SEQUENCE [LARGE SCALE GENOMIC DNA]</scope>
    <source>
        <strain evidence="8 10">RSPS-4</strain>
    </source>
</reference>
<dbReference type="EMBL" id="CP007514">
    <property type="protein sequence ID" value="AHY46604.1"/>
    <property type="molecule type" value="Genomic_DNA"/>
</dbReference>
<dbReference type="EC" id="2.1.1.72" evidence="1"/>
<evidence type="ECO:0000256" key="4">
    <source>
        <dbReference type="ARBA" id="ARBA00047942"/>
    </source>
</evidence>
<dbReference type="InterPro" id="IPR029063">
    <property type="entry name" value="SAM-dependent_MTases_sf"/>
</dbReference>
<dbReference type="eggNOG" id="COG1002">
    <property type="taxonomic scope" value="Bacteria"/>
</dbReference>
<dbReference type="GO" id="GO:0003676">
    <property type="term" value="F:nucleic acid binding"/>
    <property type="evidence" value="ECO:0007669"/>
    <property type="project" value="InterPro"/>
</dbReference>
<dbReference type="HOGENOM" id="CLU_005831_1_1_11"/>
<evidence type="ECO:0000259" key="7">
    <source>
        <dbReference type="Pfam" id="PF20473"/>
    </source>
</evidence>
<protein>
    <recommendedName>
        <fullName evidence="1">site-specific DNA-methyltransferase (adenine-specific)</fullName>
        <ecNumber evidence="1">2.1.1.72</ecNumber>
    </recommendedName>
</protein>
<evidence type="ECO:0000313" key="9">
    <source>
        <dbReference type="EMBL" id="MDX5894011.1"/>
    </source>
</evidence>
<feature type="domain" description="MmeI-like DNA-methyltransferase" evidence="7">
    <location>
        <begin position="362"/>
        <end position="611"/>
    </location>
</feature>
<keyword evidence="10" id="KW-1185">Reference proteome</keyword>
<evidence type="ECO:0000313" key="10">
    <source>
        <dbReference type="Proteomes" id="UP000025229"/>
    </source>
</evidence>
<dbReference type="InterPro" id="IPR046817">
    <property type="entry name" value="MmeI_N"/>
</dbReference>
<dbReference type="Pfam" id="PF20465">
    <property type="entry name" value="MmeI_hel"/>
    <property type="match status" value="1"/>
</dbReference>
<dbReference type="PROSITE" id="PS00092">
    <property type="entry name" value="N6_MTASE"/>
    <property type="match status" value="1"/>
</dbReference>
<dbReference type="STRING" id="42256.RradSPS_1321"/>
<dbReference type="PRINTS" id="PR00507">
    <property type="entry name" value="N12N6MTFRASE"/>
</dbReference>
<evidence type="ECO:0000313" key="8">
    <source>
        <dbReference type="EMBL" id="AHY46604.1"/>
    </source>
</evidence>
<dbReference type="PATRIC" id="fig|42256.3.peg.1338"/>
<evidence type="ECO:0000259" key="6">
    <source>
        <dbReference type="Pfam" id="PF20465"/>
    </source>
</evidence>
<dbReference type="InterPro" id="IPR046816">
    <property type="entry name" value="MmeI_Mtase"/>
</dbReference>
<dbReference type="InterPro" id="IPR002052">
    <property type="entry name" value="DNA_methylase_N6_adenine_CS"/>
</dbReference>
<keyword evidence="2 8" id="KW-0489">Methyltransferase</keyword>
<dbReference type="SUPFAM" id="SSF53335">
    <property type="entry name" value="S-adenosyl-L-methionine-dependent methyltransferases"/>
    <property type="match status" value="1"/>
</dbReference>
<gene>
    <name evidence="8" type="ORF">RradSPS_1321</name>
    <name evidence="9" type="ORF">SIL72_08220</name>
</gene>
<accession>A0A023X3I5</accession>
<name>A0A023X3I5_RUBRA</name>
<organism evidence="8 10">
    <name type="scientific">Rubrobacter radiotolerans</name>
    <name type="common">Arthrobacter radiotolerans</name>
    <dbReference type="NCBI Taxonomy" id="42256"/>
    <lineage>
        <taxon>Bacteria</taxon>
        <taxon>Bacillati</taxon>
        <taxon>Actinomycetota</taxon>
        <taxon>Rubrobacteria</taxon>
        <taxon>Rubrobacterales</taxon>
        <taxon>Rubrobacteraceae</taxon>
        <taxon>Rubrobacter</taxon>
    </lineage>
</organism>
<dbReference type="Proteomes" id="UP000025229">
    <property type="component" value="Chromosome"/>
</dbReference>
<dbReference type="PANTHER" id="PTHR33841:SF1">
    <property type="entry name" value="DNA METHYLTRANSFERASE A"/>
    <property type="match status" value="1"/>
</dbReference>
<dbReference type="KEGG" id="rrd:RradSPS_1321"/>
<dbReference type="Gene3D" id="3.40.50.150">
    <property type="entry name" value="Vaccinia Virus protein VP39"/>
    <property type="match status" value="1"/>
</dbReference>
<dbReference type="Proteomes" id="UP001281130">
    <property type="component" value="Unassembled WGS sequence"/>
</dbReference>
<sequence>MGFVGISAQEFVERWEGTTLSERASYQSHFNDLCDMLGEPRPTDVDRSGSEYTFEKRVEKASGGVGFADVWRRGRFAVEYKRPGRNLQSAYGQLAGYREALENPPVLIATDISRYLIRANFTAEAPKTFEFTNRDLLRPKHRETLRLAFSEPEALKGISTPESITREAAESFARLADGLRERGVEPRVAAHFLNRVLFCLFAEDVRLLPAGLFTEVIERGAKRPETFNRNIGDLFAAMAGGGEFALRDIRRFNGGLFDADEAPQVDLTAGEIKVLAAAARLDWREVEPTIFGTLFERSLDPAQRARLGAHYTSPEDIAAVVEPVLMEPLRREWEVVRERAEAEEKKALDAPFRRARNIRERAEREVLDFAGRLAGVKVLDPACGSGNFLYLALRSLLDLEKEVLDFASKVGPERTSRFPEVGPEQFFGIETSPYAHELAQVVVWIGYIQWLEATGYGNNRDPILGPMTNISWTDAVLSRDENGVPQEPDWPEADVIIGNPPFLGGKRLRAELEDGYVDDLFSVYGGRVPREADLVTYWFEKARSLVARGEVKRVGFIATNSVRGGKNREVLKRIKETSDIFFAESDREWILDGAAVRVSMVGFDDGTQQERVLDGLPVERINSDLTGSLDLTEAARLPENADLAFMGDTKGGPFDLPPDVARKMLDAAGNPNGRPNSDVVRPWVNGLDITRRPRGYYIVDFGVDMPEEEAALYGAPFEYVNEHVRPMRAGNKRKTYRDLWWIHMEPRPAMRRALKGLERFIGTPTVAKHRLFVWRDNQSLADHQIIAVARDDDYFFGVLHSRAHEVWSLRMGTFLGKGNDPRYTPTTCFETFPFPWPPGEEPVGDARVGAVAEAARRLDELRRNWLEPAGATAAELRKRTLTNLYNERPTWLENAHAALDRAVFAAYGWSEGMGDGDVLAALLALNLERAGGRT</sequence>
<dbReference type="REBASE" id="84798">
    <property type="entry name" value="RraRSPS4ORF1321P"/>
</dbReference>
<comment type="catalytic activity">
    <reaction evidence="4">
        <text>a 2'-deoxyadenosine in DNA + S-adenosyl-L-methionine = an N(6)-methyl-2'-deoxyadenosine in DNA + S-adenosyl-L-homocysteine + H(+)</text>
        <dbReference type="Rhea" id="RHEA:15197"/>
        <dbReference type="Rhea" id="RHEA-COMP:12418"/>
        <dbReference type="Rhea" id="RHEA-COMP:12419"/>
        <dbReference type="ChEBI" id="CHEBI:15378"/>
        <dbReference type="ChEBI" id="CHEBI:57856"/>
        <dbReference type="ChEBI" id="CHEBI:59789"/>
        <dbReference type="ChEBI" id="CHEBI:90615"/>
        <dbReference type="ChEBI" id="CHEBI:90616"/>
        <dbReference type="EC" id="2.1.1.72"/>
    </reaction>
</comment>
<reference evidence="9" key="2">
    <citation type="submission" date="2023-11" db="EMBL/GenBank/DDBJ databases">
        <title>MicrobeMod: A computational toolkit for identifying prokaryotic methylation and restriction-modification with nanopore sequencing.</title>
        <authorList>
            <person name="Crits-Christoph A."/>
            <person name="Kang S.C."/>
            <person name="Lee H."/>
            <person name="Ostrov N."/>
        </authorList>
    </citation>
    <scope>NUCLEOTIDE SEQUENCE</scope>
    <source>
        <strain evidence="9">ATCC 51242</strain>
    </source>
</reference>
<dbReference type="AlphaFoldDB" id="A0A023X3I5"/>
<keyword evidence="3 8" id="KW-0808">Transferase</keyword>
<dbReference type="EMBL" id="JAWXXX010000001">
    <property type="protein sequence ID" value="MDX5894011.1"/>
    <property type="molecule type" value="Genomic_DNA"/>
</dbReference>
<evidence type="ECO:0000256" key="2">
    <source>
        <dbReference type="ARBA" id="ARBA00022603"/>
    </source>
</evidence>
<dbReference type="InterPro" id="IPR050953">
    <property type="entry name" value="N4_N6_ade-DNA_methylase"/>
</dbReference>
<evidence type="ECO:0000259" key="5">
    <source>
        <dbReference type="Pfam" id="PF20464"/>
    </source>
</evidence>
<dbReference type="GO" id="GO:0032259">
    <property type="term" value="P:methylation"/>
    <property type="evidence" value="ECO:0007669"/>
    <property type="project" value="UniProtKB-KW"/>
</dbReference>
<dbReference type="Pfam" id="PF20473">
    <property type="entry name" value="MmeI_Mtase"/>
    <property type="match status" value="1"/>
</dbReference>
<feature type="domain" description="MmeI-like N-terminal" evidence="5">
    <location>
        <begin position="8"/>
        <end position="181"/>
    </location>
</feature>
<dbReference type="PANTHER" id="PTHR33841">
    <property type="entry name" value="DNA METHYLTRANSFERASE YEEA-RELATED"/>
    <property type="match status" value="1"/>
</dbReference>
<proteinExistence type="predicted"/>
<dbReference type="Pfam" id="PF20464">
    <property type="entry name" value="MmeI_N"/>
    <property type="match status" value="1"/>
</dbReference>
<dbReference type="GO" id="GO:0009007">
    <property type="term" value="F:site-specific DNA-methyltransferase (adenine-specific) activity"/>
    <property type="evidence" value="ECO:0007669"/>
    <property type="project" value="UniProtKB-EC"/>
</dbReference>